<dbReference type="InterPro" id="IPR023393">
    <property type="entry name" value="START-like_dom_sf"/>
</dbReference>
<dbReference type="Gene3D" id="3.30.530.20">
    <property type="match status" value="1"/>
</dbReference>
<evidence type="ECO:0000259" key="2">
    <source>
        <dbReference type="Pfam" id="PF08327"/>
    </source>
</evidence>
<dbReference type="STRING" id="530584.SAMN05421630_10384"/>
<organism evidence="3 4">
    <name type="scientific">Prauserella marina</name>
    <dbReference type="NCBI Taxonomy" id="530584"/>
    <lineage>
        <taxon>Bacteria</taxon>
        <taxon>Bacillati</taxon>
        <taxon>Actinomycetota</taxon>
        <taxon>Actinomycetes</taxon>
        <taxon>Pseudonocardiales</taxon>
        <taxon>Pseudonocardiaceae</taxon>
        <taxon>Prauserella</taxon>
    </lineage>
</organism>
<dbReference type="AlphaFoldDB" id="A0A222VJ48"/>
<gene>
    <name evidence="3" type="ORF">SAMN05421630_10384</name>
</gene>
<dbReference type="RefSeq" id="WP_091801140.1">
    <property type="nucleotide sequence ID" value="NZ_CP016353.1"/>
</dbReference>
<sequence>MNIRDLGTLTRSADGRRVLTFVRTYPHPREKVWRALTEAGHLRGWFAQYLDYDESLLEFSKEGAVLEFRPGPGDEQPPAETGRVLRCTPPSLLEYTWGEEILRWELESAEVDGPACVLTFSNTFTDPAFAPFNALGWHSGLDRLAAVLDGEDPSAVPVEADDQAASELLARYEKEFA</sequence>
<reference evidence="3 4" key="1">
    <citation type="submission" date="2016-10" db="EMBL/GenBank/DDBJ databases">
        <authorList>
            <person name="de Groot N.N."/>
        </authorList>
    </citation>
    <scope>NUCLEOTIDE SEQUENCE [LARGE SCALE GENOMIC DNA]</scope>
    <source>
        <strain evidence="3 4">CGMCC 4.5506</strain>
    </source>
</reference>
<comment type="similarity">
    <text evidence="1">Belongs to the AHA1 family.</text>
</comment>
<dbReference type="KEGG" id="pmad:BAY61_00665"/>
<dbReference type="EMBL" id="FMZE01000003">
    <property type="protein sequence ID" value="SDC65903.1"/>
    <property type="molecule type" value="Genomic_DNA"/>
</dbReference>
<dbReference type="Proteomes" id="UP000199494">
    <property type="component" value="Unassembled WGS sequence"/>
</dbReference>
<feature type="domain" description="Activator of Hsp90 ATPase homologue 1/2-like C-terminal" evidence="2">
    <location>
        <begin position="27"/>
        <end position="148"/>
    </location>
</feature>
<evidence type="ECO:0000313" key="3">
    <source>
        <dbReference type="EMBL" id="SDC65903.1"/>
    </source>
</evidence>
<evidence type="ECO:0000313" key="4">
    <source>
        <dbReference type="Proteomes" id="UP000199494"/>
    </source>
</evidence>
<dbReference type="InterPro" id="IPR013538">
    <property type="entry name" value="ASHA1/2-like_C"/>
</dbReference>
<dbReference type="Pfam" id="PF08327">
    <property type="entry name" value="AHSA1"/>
    <property type="match status" value="1"/>
</dbReference>
<protein>
    <submittedName>
        <fullName evidence="3">Uncharacterized conserved protein YndB, AHSA1/START domain</fullName>
    </submittedName>
</protein>
<keyword evidence="4" id="KW-1185">Reference proteome</keyword>
<dbReference type="CDD" id="cd08899">
    <property type="entry name" value="SRPBCC_CalC_Aha1-like_6"/>
    <property type="match status" value="1"/>
</dbReference>
<evidence type="ECO:0000256" key="1">
    <source>
        <dbReference type="ARBA" id="ARBA00006817"/>
    </source>
</evidence>
<dbReference type="OrthoDB" id="9803476at2"/>
<proteinExistence type="inferred from homology"/>
<name>A0A222VJ48_9PSEU</name>
<accession>A0A222VJ48</accession>
<dbReference type="SUPFAM" id="SSF55961">
    <property type="entry name" value="Bet v1-like"/>
    <property type="match status" value="1"/>
</dbReference>